<protein>
    <submittedName>
        <fullName evidence="2">Uncharacterized protein</fullName>
    </submittedName>
</protein>
<evidence type="ECO:0000313" key="3">
    <source>
        <dbReference type="Proteomes" id="UP001193748"/>
    </source>
</evidence>
<comment type="caution">
    <text evidence="2">The sequence shown here is derived from an EMBL/GenBank/DDBJ whole genome shotgun (WGS) entry which is preliminary data.</text>
</comment>
<evidence type="ECO:0000313" key="2">
    <source>
        <dbReference type="EMBL" id="NRT91496.1"/>
    </source>
</evidence>
<dbReference type="AlphaFoldDB" id="A0AAX0B8L2"/>
<reference evidence="2" key="2">
    <citation type="journal article" date="2022" name="Nat. Biotechnol.">
        <title>Carbon-negative production of acetone and isopropanol by gas fermentation at industrial pilot scale.</title>
        <authorList>
            <person name="Liew F.E."/>
            <person name="Nogle R."/>
            <person name="Abdalla T."/>
            <person name="Rasor B.J."/>
            <person name="Canter C."/>
            <person name="Jensen R.O."/>
            <person name="Wang L."/>
            <person name="Strutz J."/>
            <person name="Chirania P."/>
            <person name="De Tissera S."/>
            <person name="Mueller A.P."/>
            <person name="Ruan Z."/>
            <person name="Gao A."/>
            <person name="Tran L."/>
            <person name="Engle N.L."/>
            <person name="Bromley J.C."/>
            <person name="Daniell J."/>
            <person name="Conrado R."/>
            <person name="Tschaplinski T.J."/>
            <person name="Giannone R.J."/>
            <person name="Hettich R.L."/>
            <person name="Karim A.S."/>
            <person name="Simpson S.D."/>
            <person name="Brown S.D."/>
            <person name="Leang C."/>
            <person name="Jewett M.C."/>
            <person name="Kopke M."/>
        </authorList>
    </citation>
    <scope>NUCLEOTIDE SEQUENCE</scope>
    <source>
        <strain evidence="2">DJ080</strain>
    </source>
</reference>
<dbReference type="Proteomes" id="UP001193748">
    <property type="component" value="Unassembled WGS sequence"/>
</dbReference>
<proteinExistence type="predicted"/>
<sequence>MSNIDVLSARLEVKDSFTNKLNSFVKSVLEAETAFNSLVTKMESSSLKLEQSLDRISRKMEESSNRIAGQNEKVANSIVKQTERVEQIQNKSIDNISKKYTQMGTNVQNIFKTINKDAETLAKSGMKINIGGSNKIKEKKDSYESILSNSVFAGRQTESFLGGILTGNFTKILGSMSLIGAGVTGAVKVLDTIESWTQQGFTTLNNLTTGLLSVNGIYEGAKEAGKFEQNRVAMNILYGNNKELGHQYYKMGVTSAKTTTYGEQDTGELQKKLAGAHISYNQEQLNLLADIASLRPEQPLSKVGFSIVDAMYGRTTSLKSQYMLDNKEVQTYLKNAMAGKIIDKETGQKVDGRKWKDAFNTTGTVKNKQEYFDLLMSFVINETNYKGLNQELMKTTLGKLDRLQGNWETLKAEILGIDANDTGTVRKGSVIDSLERSLDNLSDWLEQPNVKELMGNFGDALGKAFSSIADAVQDLLKNVNWSEAGKTLKKMGDSIADFIKKLTASPEFTNFINNLPKLLDKVLKDQGLKWKTEAKTGVDLAQGNVGAYIKDYATGQSDRAANIIGLPTSDEWNSVSNPYANNNANNNLTAGDFTTQYSGTNIITDYNASTYLAKNPNLSDEQREEIHDYMSKDKVGVYNNITIEHITADNFDEIMESLQSAQGNQK</sequence>
<accession>A0AAX0B8L2</accession>
<reference evidence="2" key="1">
    <citation type="submission" date="2020-05" db="EMBL/GenBank/DDBJ databases">
        <authorList>
            <person name="Brown S."/>
            <person name="Huntemann M."/>
            <person name="Clum A."/>
            <person name="Spunde A."/>
            <person name="Palaniappan K."/>
            <person name="Ritter S."/>
            <person name="Mikhailova N."/>
            <person name="Chen I.-M."/>
            <person name="Stamatis D."/>
            <person name="Reddy T."/>
            <person name="O'Malley R."/>
            <person name="Daum C."/>
            <person name="Shapiro N."/>
            <person name="Ivanova N."/>
            <person name="Kyrpides N."/>
            <person name="Woyke T."/>
        </authorList>
    </citation>
    <scope>NUCLEOTIDE SEQUENCE</scope>
    <source>
        <strain evidence="2">DJ080</strain>
    </source>
</reference>
<dbReference type="RefSeq" id="WP_173711984.1">
    <property type="nucleotide sequence ID" value="NZ_JABSWW010000001.1"/>
</dbReference>
<organism evidence="2 3">
    <name type="scientific">Clostridium beijerinckii</name>
    <name type="common">Clostridium MP</name>
    <dbReference type="NCBI Taxonomy" id="1520"/>
    <lineage>
        <taxon>Bacteria</taxon>
        <taxon>Bacillati</taxon>
        <taxon>Bacillota</taxon>
        <taxon>Clostridia</taxon>
        <taxon>Eubacteriales</taxon>
        <taxon>Clostridiaceae</taxon>
        <taxon>Clostridium</taxon>
    </lineage>
</organism>
<name>A0AAX0B8L2_CLOBE</name>
<evidence type="ECO:0000256" key="1">
    <source>
        <dbReference type="SAM" id="Coils"/>
    </source>
</evidence>
<keyword evidence="1" id="KW-0175">Coiled coil</keyword>
<dbReference type="EMBL" id="JABSWW010000001">
    <property type="protein sequence ID" value="NRT91496.1"/>
    <property type="molecule type" value="Genomic_DNA"/>
</dbReference>
<gene>
    <name evidence="2" type="ORF">B0H41_005175</name>
</gene>
<feature type="coiled-coil region" evidence="1">
    <location>
        <begin position="46"/>
        <end position="91"/>
    </location>
</feature>